<dbReference type="SUPFAM" id="SSF50952">
    <property type="entry name" value="Soluble quinoprotein glucose dehydrogenase"/>
    <property type="match status" value="1"/>
</dbReference>
<protein>
    <submittedName>
        <fullName evidence="2">Soluble aldose sugar dehydrogenase, PQQ-dependent</fullName>
        <ecNumber evidence="2">1.1.5.-</ecNumber>
    </submittedName>
</protein>
<sequence length="189" mass="20713">MVRLTETGGVPPDNPFVGRADARPEIWAYGIRNPQGMAMNPWSEALWLNEHGPRGGDEINIPQAGKNYGWPLATHGINYSGLPIPEAKGKTVPGTEPPLYVWPVSPGVSGMAFYSAPTFPQWQHKLFIGALKETSLIVLAVDGNQVREEGRLLEARGKRIRDVRVGPDGYLYVLTDESNGELLRLSPEA</sequence>
<dbReference type="Proteomes" id="UP000255099">
    <property type="component" value="Unassembled WGS sequence"/>
</dbReference>
<evidence type="ECO:0000313" key="2">
    <source>
        <dbReference type="EMBL" id="STT49619.1"/>
    </source>
</evidence>
<dbReference type="InterPro" id="IPR012938">
    <property type="entry name" value="Glc/Sorbosone_DH"/>
</dbReference>
<dbReference type="PANTHER" id="PTHR19328">
    <property type="entry name" value="HEDGEHOG-INTERACTING PROTEIN"/>
    <property type="match status" value="1"/>
</dbReference>
<feature type="domain" description="Glucose/Sorbosone dehydrogenase" evidence="1">
    <location>
        <begin position="1"/>
        <end position="184"/>
    </location>
</feature>
<name>A0A377W528_KLEPN</name>
<keyword evidence="2" id="KW-0560">Oxidoreductase</keyword>
<dbReference type="PANTHER" id="PTHR19328:SF75">
    <property type="entry name" value="ALDOSE SUGAR DEHYDROGENASE YLII"/>
    <property type="match status" value="1"/>
</dbReference>
<dbReference type="InterPro" id="IPR011042">
    <property type="entry name" value="6-blade_b-propeller_TolB-like"/>
</dbReference>
<dbReference type="Gene3D" id="2.120.10.30">
    <property type="entry name" value="TolB, C-terminal domain"/>
    <property type="match status" value="1"/>
</dbReference>
<dbReference type="Pfam" id="PF07995">
    <property type="entry name" value="GSDH"/>
    <property type="match status" value="1"/>
</dbReference>
<proteinExistence type="predicted"/>
<accession>A0A377W528</accession>
<dbReference type="EC" id="1.1.5.-" evidence="2"/>
<evidence type="ECO:0000259" key="1">
    <source>
        <dbReference type="Pfam" id="PF07995"/>
    </source>
</evidence>
<dbReference type="AlphaFoldDB" id="A0A377W528"/>
<dbReference type="GO" id="GO:0016491">
    <property type="term" value="F:oxidoreductase activity"/>
    <property type="evidence" value="ECO:0007669"/>
    <property type="project" value="UniProtKB-KW"/>
</dbReference>
<evidence type="ECO:0000313" key="3">
    <source>
        <dbReference type="Proteomes" id="UP000255099"/>
    </source>
</evidence>
<reference evidence="2 3" key="1">
    <citation type="submission" date="2018-06" db="EMBL/GenBank/DDBJ databases">
        <authorList>
            <consortium name="Pathogen Informatics"/>
            <person name="Doyle S."/>
        </authorList>
    </citation>
    <scope>NUCLEOTIDE SEQUENCE [LARGE SCALE GENOMIC DNA]</scope>
    <source>
        <strain evidence="2 3">NCTC9637</strain>
    </source>
</reference>
<dbReference type="InterPro" id="IPR011041">
    <property type="entry name" value="Quinoprot_gluc/sorb_DH_b-prop"/>
</dbReference>
<dbReference type="EMBL" id="UGLB01000003">
    <property type="protein sequence ID" value="STT49619.1"/>
    <property type="molecule type" value="Genomic_DNA"/>
</dbReference>
<gene>
    <name evidence="2" type="primary">yliI_1</name>
    <name evidence="2" type="ORF">NCTC9637_04581</name>
</gene>
<organism evidence="2 3">
    <name type="scientific">Klebsiella pneumoniae</name>
    <dbReference type="NCBI Taxonomy" id="573"/>
    <lineage>
        <taxon>Bacteria</taxon>
        <taxon>Pseudomonadati</taxon>
        <taxon>Pseudomonadota</taxon>
        <taxon>Gammaproteobacteria</taxon>
        <taxon>Enterobacterales</taxon>
        <taxon>Enterobacteriaceae</taxon>
        <taxon>Klebsiella/Raoultella group</taxon>
        <taxon>Klebsiella</taxon>
        <taxon>Klebsiella pneumoniae complex</taxon>
    </lineage>
</organism>